<accession>A0A128F9D5</accession>
<proteinExistence type="predicted"/>
<protein>
    <submittedName>
        <fullName evidence="3">Chemotaxis protein CheY</fullName>
    </submittedName>
</protein>
<dbReference type="InterPro" id="IPR011006">
    <property type="entry name" value="CheY-like_superfamily"/>
</dbReference>
<dbReference type="STRING" id="1796497.GCE9029_03505"/>
<evidence type="ECO:0000256" key="1">
    <source>
        <dbReference type="PROSITE-ProRule" id="PRU00169"/>
    </source>
</evidence>
<evidence type="ECO:0000313" key="4">
    <source>
        <dbReference type="Proteomes" id="UP000071641"/>
    </source>
</evidence>
<dbReference type="InterPro" id="IPR001789">
    <property type="entry name" value="Sig_transdc_resp-reg_receiver"/>
</dbReference>
<dbReference type="OrthoDB" id="9800897at2"/>
<name>A0A128F9D5_9GAMM</name>
<evidence type="ECO:0000259" key="2">
    <source>
        <dbReference type="PROSITE" id="PS50110"/>
    </source>
</evidence>
<feature type="domain" description="Response regulatory" evidence="2">
    <location>
        <begin position="2"/>
        <end position="119"/>
    </location>
</feature>
<sequence length="138" mass="15942">MKILVVDDMTSMRHVMLNLLRSIGYLDLEEATNGWQAFQMMQKTTYDLLITDLNMPKMDGRELLQEVRGNEKLSRTPVLIVSCEQDKDKVKELLQHGVNGFVVKPFNGVTLQKQLNRIERQQAMEKERAEKKGWFSGG</sequence>
<evidence type="ECO:0000313" key="3">
    <source>
        <dbReference type="EMBL" id="CZF82891.1"/>
    </source>
</evidence>
<dbReference type="Pfam" id="PF00072">
    <property type="entry name" value="Response_reg"/>
    <property type="match status" value="1"/>
</dbReference>
<dbReference type="EMBL" id="FIZX01000002">
    <property type="protein sequence ID" value="CZF82891.1"/>
    <property type="molecule type" value="Genomic_DNA"/>
</dbReference>
<dbReference type="InterPro" id="IPR052048">
    <property type="entry name" value="ST_Response_Regulator"/>
</dbReference>
<dbReference type="SUPFAM" id="SSF52172">
    <property type="entry name" value="CheY-like"/>
    <property type="match status" value="1"/>
</dbReference>
<dbReference type="PROSITE" id="PS50110">
    <property type="entry name" value="RESPONSE_REGULATORY"/>
    <property type="match status" value="1"/>
</dbReference>
<feature type="modified residue" description="4-aspartylphosphate" evidence="1">
    <location>
        <position position="52"/>
    </location>
</feature>
<dbReference type="Gene3D" id="3.40.50.2300">
    <property type="match status" value="1"/>
</dbReference>
<dbReference type="GO" id="GO:0000160">
    <property type="term" value="P:phosphorelay signal transduction system"/>
    <property type="evidence" value="ECO:0007669"/>
    <property type="project" value="InterPro"/>
</dbReference>
<dbReference type="Proteomes" id="UP000071641">
    <property type="component" value="Unassembled WGS sequence"/>
</dbReference>
<organism evidence="3 4">
    <name type="scientific">Grimontia celer</name>
    <dbReference type="NCBI Taxonomy" id="1796497"/>
    <lineage>
        <taxon>Bacteria</taxon>
        <taxon>Pseudomonadati</taxon>
        <taxon>Pseudomonadota</taxon>
        <taxon>Gammaproteobacteria</taxon>
        <taxon>Vibrionales</taxon>
        <taxon>Vibrionaceae</taxon>
        <taxon>Grimontia</taxon>
    </lineage>
</organism>
<dbReference type="RefSeq" id="WP_062665150.1">
    <property type="nucleotide sequence ID" value="NZ_FIZX01000002.1"/>
</dbReference>
<dbReference type="PANTHER" id="PTHR43228">
    <property type="entry name" value="TWO-COMPONENT RESPONSE REGULATOR"/>
    <property type="match status" value="1"/>
</dbReference>
<dbReference type="AlphaFoldDB" id="A0A128F9D5"/>
<dbReference type="SMART" id="SM00448">
    <property type="entry name" value="REC"/>
    <property type="match status" value="1"/>
</dbReference>
<reference evidence="4" key="1">
    <citation type="submission" date="2016-02" db="EMBL/GenBank/DDBJ databases">
        <authorList>
            <person name="Rodrigo-Torres Lidia"/>
            <person name="Arahal R.David."/>
        </authorList>
    </citation>
    <scope>NUCLEOTIDE SEQUENCE [LARGE SCALE GENOMIC DNA]</scope>
    <source>
        <strain evidence="4">CECT 9029</strain>
    </source>
</reference>
<keyword evidence="4" id="KW-1185">Reference proteome</keyword>
<dbReference type="PANTHER" id="PTHR43228:SF1">
    <property type="entry name" value="TWO-COMPONENT RESPONSE REGULATOR ARR22"/>
    <property type="match status" value="1"/>
</dbReference>
<gene>
    <name evidence="3" type="primary">cheY_3</name>
    <name evidence="3" type="ORF">GCE9029_03505</name>
</gene>
<keyword evidence="1" id="KW-0597">Phosphoprotein</keyword>